<reference evidence="3 4" key="1">
    <citation type="submission" date="2012-01" db="EMBL/GenBank/DDBJ databases">
        <title>Complete sequence of chromosome of Clostridium pasteurianum BC1.</title>
        <authorList>
            <consortium name="US DOE Joint Genome Institute"/>
            <person name="Lucas S."/>
            <person name="Han J."/>
            <person name="Lapidus A."/>
            <person name="Cheng J.-F."/>
            <person name="Goodwin L."/>
            <person name="Pitluck S."/>
            <person name="Peters L."/>
            <person name="Mikhailova N."/>
            <person name="Teshima H."/>
            <person name="Detter J.C."/>
            <person name="Han C."/>
            <person name="Tapia R."/>
            <person name="Land M."/>
            <person name="Hauser L."/>
            <person name="Kyrpides N."/>
            <person name="Ivanova N."/>
            <person name="Pagani I."/>
            <person name="Dunn J."/>
            <person name="Taghavi S."/>
            <person name="Francis A."/>
            <person name="van der Lelie D."/>
            <person name="Woyke T."/>
        </authorList>
    </citation>
    <scope>NUCLEOTIDE SEQUENCE [LARGE SCALE GENOMIC DNA]</scope>
    <source>
        <strain evidence="3 4">BC1</strain>
    </source>
</reference>
<dbReference type="eggNOG" id="COG1434">
    <property type="taxonomic scope" value="Bacteria"/>
</dbReference>
<organism evidence="3 4">
    <name type="scientific">Clostridium pasteurianum BC1</name>
    <dbReference type="NCBI Taxonomy" id="86416"/>
    <lineage>
        <taxon>Bacteria</taxon>
        <taxon>Bacillati</taxon>
        <taxon>Bacillota</taxon>
        <taxon>Clostridia</taxon>
        <taxon>Eubacteriales</taxon>
        <taxon>Clostridiaceae</taxon>
        <taxon>Clostridium</taxon>
    </lineage>
</organism>
<feature type="transmembrane region" description="Helical" evidence="1">
    <location>
        <begin position="37"/>
        <end position="58"/>
    </location>
</feature>
<dbReference type="PANTHER" id="PTHR30336">
    <property type="entry name" value="INNER MEMBRANE PROTEIN, PROBABLE PERMEASE"/>
    <property type="match status" value="1"/>
</dbReference>
<proteinExistence type="predicted"/>
<keyword evidence="1" id="KW-0812">Transmembrane</keyword>
<dbReference type="STRING" id="86416.Clopa_0238"/>
<dbReference type="InterPro" id="IPR003848">
    <property type="entry name" value="DUF218"/>
</dbReference>
<dbReference type="Pfam" id="PF02698">
    <property type="entry name" value="DUF218"/>
    <property type="match status" value="1"/>
</dbReference>
<dbReference type="AlphaFoldDB" id="R4K439"/>
<gene>
    <name evidence="3" type="ORF">Clopa_0238</name>
</gene>
<dbReference type="Proteomes" id="UP000013523">
    <property type="component" value="Chromosome"/>
</dbReference>
<feature type="transmembrane region" description="Helical" evidence="1">
    <location>
        <begin position="70"/>
        <end position="96"/>
    </location>
</feature>
<dbReference type="GO" id="GO:0043164">
    <property type="term" value="P:Gram-negative-bacterium-type cell wall biogenesis"/>
    <property type="evidence" value="ECO:0007669"/>
    <property type="project" value="TreeGrafter"/>
</dbReference>
<dbReference type="PATRIC" id="fig|86416.3.peg.211"/>
<dbReference type="RefSeq" id="WP_015613631.1">
    <property type="nucleotide sequence ID" value="NC_021182.1"/>
</dbReference>
<dbReference type="GO" id="GO:0000270">
    <property type="term" value="P:peptidoglycan metabolic process"/>
    <property type="evidence" value="ECO:0007669"/>
    <property type="project" value="TreeGrafter"/>
</dbReference>
<dbReference type="KEGG" id="cpas:Clopa_0238"/>
<dbReference type="InterPro" id="IPR051599">
    <property type="entry name" value="Cell_Envelope_Assoc"/>
</dbReference>
<keyword evidence="4" id="KW-1185">Reference proteome</keyword>
<dbReference type="HOGENOM" id="CLU_051474_2_2_9"/>
<evidence type="ECO:0000313" key="3">
    <source>
        <dbReference type="EMBL" id="AGK95304.1"/>
    </source>
</evidence>
<dbReference type="GO" id="GO:0005886">
    <property type="term" value="C:plasma membrane"/>
    <property type="evidence" value="ECO:0007669"/>
    <property type="project" value="TreeGrafter"/>
</dbReference>
<keyword evidence="1" id="KW-1133">Transmembrane helix</keyword>
<sequence length="259" mass="29642">MIYLKCHVFEKIIIMLGILSLLYFIICFLTFNIIVNFSLFFALMGIIFIAVGILRISLREKYKNKIIKRAFRIFNISIILILSVFIFIEACIVYSANKTVKDKPDYIMILGGGIRGRNMLLIQLQRTEKALEFIKRNPNVKVIVSGGQGKGEDISEAESMKEYLIKHGVNSENILKEEKSKNTMENMKYTAEILNKIDSRPNPKIAIVTSNYHVFRAKFLARRAGLNVEGIAAPVNNILLPNFSIRECFAIIKSFFMDK</sequence>
<dbReference type="PANTHER" id="PTHR30336:SF4">
    <property type="entry name" value="ENVELOPE BIOGENESIS FACTOR ELYC"/>
    <property type="match status" value="1"/>
</dbReference>
<dbReference type="OrthoDB" id="9782395at2"/>
<accession>R4K439</accession>
<feature type="transmembrane region" description="Helical" evidence="1">
    <location>
        <begin position="12"/>
        <end position="31"/>
    </location>
</feature>
<keyword evidence="1" id="KW-0472">Membrane</keyword>
<evidence type="ECO:0000259" key="2">
    <source>
        <dbReference type="Pfam" id="PF02698"/>
    </source>
</evidence>
<feature type="domain" description="DUF218" evidence="2">
    <location>
        <begin position="105"/>
        <end position="238"/>
    </location>
</feature>
<name>R4K439_CLOPA</name>
<dbReference type="CDD" id="cd06259">
    <property type="entry name" value="YdcF-like"/>
    <property type="match status" value="1"/>
</dbReference>
<evidence type="ECO:0000256" key="1">
    <source>
        <dbReference type="SAM" id="Phobius"/>
    </source>
</evidence>
<dbReference type="InterPro" id="IPR014729">
    <property type="entry name" value="Rossmann-like_a/b/a_fold"/>
</dbReference>
<evidence type="ECO:0000313" key="4">
    <source>
        <dbReference type="Proteomes" id="UP000013523"/>
    </source>
</evidence>
<dbReference type="EMBL" id="CP003261">
    <property type="protein sequence ID" value="AGK95304.1"/>
    <property type="molecule type" value="Genomic_DNA"/>
</dbReference>
<dbReference type="Gene3D" id="3.40.50.620">
    <property type="entry name" value="HUPs"/>
    <property type="match status" value="1"/>
</dbReference>
<protein>
    <recommendedName>
        <fullName evidence="2">DUF218 domain-containing protein</fullName>
    </recommendedName>
</protein>